<dbReference type="EMBL" id="LR796461">
    <property type="protein sequence ID" value="CAB4146147.1"/>
    <property type="molecule type" value="Genomic_DNA"/>
</dbReference>
<name>A0A6J5PUF9_9CAUD</name>
<dbReference type="EMBL" id="LR797492">
    <property type="protein sequence ID" value="CAB4219940.1"/>
    <property type="molecule type" value="Genomic_DNA"/>
</dbReference>
<dbReference type="EMBL" id="LR798423">
    <property type="protein sequence ID" value="CAB5230636.1"/>
    <property type="molecule type" value="Genomic_DNA"/>
</dbReference>
<dbReference type="EMBL" id="LR796709">
    <property type="protein sequence ID" value="CAB4161573.1"/>
    <property type="molecule type" value="Genomic_DNA"/>
</dbReference>
<dbReference type="EMBL" id="LR796548">
    <property type="protein sequence ID" value="CAB4150731.1"/>
    <property type="molecule type" value="Genomic_DNA"/>
</dbReference>
<evidence type="ECO:0000313" key="7">
    <source>
        <dbReference type="EMBL" id="CAB4188234.1"/>
    </source>
</evidence>
<reference evidence="5" key="1">
    <citation type="submission" date="2020-05" db="EMBL/GenBank/DDBJ databases">
        <authorList>
            <person name="Chiriac C."/>
            <person name="Salcher M."/>
            <person name="Ghai R."/>
            <person name="Kavagutti S V."/>
        </authorList>
    </citation>
    <scope>NUCLEOTIDE SEQUENCE</scope>
</reference>
<evidence type="ECO:0000313" key="8">
    <source>
        <dbReference type="EMBL" id="CAB4191994.1"/>
    </source>
</evidence>
<evidence type="ECO:0000313" key="6">
    <source>
        <dbReference type="EMBL" id="CAB4179512.1"/>
    </source>
</evidence>
<dbReference type="EMBL" id="LR796305">
    <property type="protein sequence ID" value="CAB4135694.1"/>
    <property type="molecule type" value="Genomic_DNA"/>
</dbReference>
<evidence type="ECO:0000313" key="3">
    <source>
        <dbReference type="EMBL" id="CAB4150731.1"/>
    </source>
</evidence>
<evidence type="ECO:0000313" key="1">
    <source>
        <dbReference type="EMBL" id="CAB4135694.1"/>
    </source>
</evidence>
<dbReference type="EMBL" id="LR797130">
    <property type="protein sequence ID" value="CAB4188234.1"/>
    <property type="molecule type" value="Genomic_DNA"/>
</dbReference>
<dbReference type="EMBL" id="LR797180">
    <property type="protein sequence ID" value="CAB4191994.1"/>
    <property type="molecule type" value="Genomic_DNA"/>
</dbReference>
<gene>
    <name evidence="6" type="ORF">UFOVP1031_127</name>
    <name evidence="7" type="ORF">UFOVP1172_8</name>
    <name evidence="8" type="ORF">UFOVP1240_70</name>
    <name evidence="9" type="ORF">UFOVP1486_127</name>
    <name evidence="11" type="ORF">UFOVP1578_42</name>
    <name evidence="10" type="ORF">UFOVP1630_34</name>
    <name evidence="1" type="ORF">UFOVP288_87</name>
    <name evidence="2" type="ORF">UFOVP483_109</name>
    <name evidence="3" type="ORF">UFOVP573_28</name>
    <name evidence="4" type="ORF">UFOVP769_87</name>
    <name evidence="5" type="ORF">UFOVP962_55</name>
</gene>
<dbReference type="EMBL" id="LR796980">
    <property type="protein sequence ID" value="CAB4179512.1"/>
    <property type="molecule type" value="Genomic_DNA"/>
</dbReference>
<accession>A0A6J5PUF9</accession>
<evidence type="ECO:0000313" key="5">
    <source>
        <dbReference type="EMBL" id="CAB4174497.1"/>
    </source>
</evidence>
<sequence length="79" mass="8422">MNTNSDTSEYGLLFYNESKVVGISSFSATLEQARDAANVIANASGKELPNAGQFDEIGFMKTIDINAILALASEEFNGV</sequence>
<protein>
    <submittedName>
        <fullName evidence="5">Uncharacterized protein</fullName>
    </submittedName>
</protein>
<evidence type="ECO:0000313" key="4">
    <source>
        <dbReference type="EMBL" id="CAB4161573.1"/>
    </source>
</evidence>
<evidence type="ECO:0000313" key="11">
    <source>
        <dbReference type="EMBL" id="CAB5230636.1"/>
    </source>
</evidence>
<evidence type="ECO:0000313" key="9">
    <source>
        <dbReference type="EMBL" id="CAB4216244.1"/>
    </source>
</evidence>
<evidence type="ECO:0000313" key="10">
    <source>
        <dbReference type="EMBL" id="CAB4219940.1"/>
    </source>
</evidence>
<dbReference type="EMBL" id="LR797434">
    <property type="protein sequence ID" value="CAB4216244.1"/>
    <property type="molecule type" value="Genomic_DNA"/>
</dbReference>
<dbReference type="EMBL" id="LR796917">
    <property type="protein sequence ID" value="CAB4174497.1"/>
    <property type="molecule type" value="Genomic_DNA"/>
</dbReference>
<evidence type="ECO:0000313" key="2">
    <source>
        <dbReference type="EMBL" id="CAB4146147.1"/>
    </source>
</evidence>
<organism evidence="5">
    <name type="scientific">uncultured Caudovirales phage</name>
    <dbReference type="NCBI Taxonomy" id="2100421"/>
    <lineage>
        <taxon>Viruses</taxon>
        <taxon>Duplodnaviria</taxon>
        <taxon>Heunggongvirae</taxon>
        <taxon>Uroviricota</taxon>
        <taxon>Caudoviricetes</taxon>
        <taxon>Peduoviridae</taxon>
        <taxon>Maltschvirus</taxon>
        <taxon>Maltschvirus maltsch</taxon>
    </lineage>
</organism>
<proteinExistence type="predicted"/>